<evidence type="ECO:0000313" key="8">
    <source>
        <dbReference type="Proteomes" id="UP000654075"/>
    </source>
</evidence>
<evidence type="ECO:0000256" key="4">
    <source>
        <dbReference type="ARBA" id="ARBA00023242"/>
    </source>
</evidence>
<dbReference type="InterPro" id="IPR051575">
    <property type="entry name" value="Myb-like_DNA-bd"/>
</dbReference>
<sequence>PSLKRESGTDETAKFQCKNKFLPWTDEEDAVLLASLDKYGIGNWSLMKVDLPGRTNNQVSDRFQRLNPGHKADVYSLLLATQRKVMPRTINENSKKRQRSELVASDFAIRLYEEPWEQAQGDTVPGLTRLTTGDPVSDRYLNRINRRRLQRCLAISNGTQQLVPHTEDD</sequence>
<evidence type="ECO:0000256" key="2">
    <source>
        <dbReference type="ARBA" id="ARBA00023125"/>
    </source>
</evidence>
<dbReference type="PROSITE" id="PS50090">
    <property type="entry name" value="MYB_LIKE"/>
    <property type="match status" value="1"/>
</dbReference>
<dbReference type="InterPro" id="IPR001005">
    <property type="entry name" value="SANT/Myb"/>
</dbReference>
<protein>
    <recommendedName>
        <fullName evidence="9">Myb-like domain-containing protein</fullName>
    </recommendedName>
</protein>
<organism evidence="7 8">
    <name type="scientific">Polarella glacialis</name>
    <name type="common">Dinoflagellate</name>
    <dbReference type="NCBI Taxonomy" id="89957"/>
    <lineage>
        <taxon>Eukaryota</taxon>
        <taxon>Sar</taxon>
        <taxon>Alveolata</taxon>
        <taxon>Dinophyceae</taxon>
        <taxon>Suessiales</taxon>
        <taxon>Suessiaceae</taxon>
        <taxon>Polarella</taxon>
    </lineage>
</organism>
<dbReference type="InterPro" id="IPR009057">
    <property type="entry name" value="Homeodomain-like_sf"/>
</dbReference>
<dbReference type="InterPro" id="IPR017930">
    <property type="entry name" value="Myb_dom"/>
</dbReference>
<dbReference type="PANTHER" id="PTHR46621:SF1">
    <property type="entry name" value="SNRNA-ACTIVATING PROTEIN COMPLEX SUBUNIT 4"/>
    <property type="match status" value="1"/>
</dbReference>
<dbReference type="PROSITE" id="PS51294">
    <property type="entry name" value="HTH_MYB"/>
    <property type="match status" value="1"/>
</dbReference>
<dbReference type="Pfam" id="PF00249">
    <property type="entry name" value="Myb_DNA-binding"/>
    <property type="match status" value="1"/>
</dbReference>
<proteinExistence type="predicted"/>
<dbReference type="SMART" id="SM00717">
    <property type="entry name" value="SANT"/>
    <property type="match status" value="1"/>
</dbReference>
<dbReference type="GO" id="GO:0019185">
    <property type="term" value="C:snRNA-activating protein complex"/>
    <property type="evidence" value="ECO:0007669"/>
    <property type="project" value="TreeGrafter"/>
</dbReference>
<gene>
    <name evidence="7" type="ORF">PGLA1383_LOCUS1542</name>
</gene>
<name>A0A813DAB1_POLGL</name>
<dbReference type="PANTHER" id="PTHR46621">
    <property type="entry name" value="SNRNA-ACTIVATING PROTEIN COMPLEX SUBUNIT 4"/>
    <property type="match status" value="1"/>
</dbReference>
<comment type="caution">
    <text evidence="7">The sequence shown here is derived from an EMBL/GenBank/DDBJ whole genome shotgun (WGS) entry which is preliminary data.</text>
</comment>
<evidence type="ECO:0000259" key="6">
    <source>
        <dbReference type="PROSITE" id="PS51294"/>
    </source>
</evidence>
<accession>A0A813DAB1</accession>
<dbReference type="OrthoDB" id="2143914at2759"/>
<feature type="domain" description="HTH myb-type" evidence="6">
    <location>
        <begin position="23"/>
        <end position="70"/>
    </location>
</feature>
<feature type="domain" description="Myb-like" evidence="5">
    <location>
        <begin position="23"/>
        <end position="67"/>
    </location>
</feature>
<evidence type="ECO:0000313" key="7">
    <source>
        <dbReference type="EMBL" id="CAE8582545.1"/>
    </source>
</evidence>
<keyword evidence="2" id="KW-0238">DNA-binding</keyword>
<evidence type="ECO:0008006" key="9">
    <source>
        <dbReference type="Google" id="ProtNLM"/>
    </source>
</evidence>
<keyword evidence="4" id="KW-0539">Nucleus</keyword>
<dbReference type="Proteomes" id="UP000654075">
    <property type="component" value="Unassembled WGS sequence"/>
</dbReference>
<dbReference type="EMBL" id="CAJNNV010000417">
    <property type="protein sequence ID" value="CAE8582545.1"/>
    <property type="molecule type" value="Genomic_DNA"/>
</dbReference>
<evidence type="ECO:0000256" key="1">
    <source>
        <dbReference type="ARBA" id="ARBA00023015"/>
    </source>
</evidence>
<dbReference type="AlphaFoldDB" id="A0A813DAB1"/>
<dbReference type="GO" id="GO:0042795">
    <property type="term" value="P:snRNA transcription by RNA polymerase II"/>
    <property type="evidence" value="ECO:0007669"/>
    <property type="project" value="TreeGrafter"/>
</dbReference>
<keyword evidence="8" id="KW-1185">Reference proteome</keyword>
<keyword evidence="3" id="KW-0804">Transcription</keyword>
<keyword evidence="1" id="KW-0805">Transcription regulation</keyword>
<dbReference type="GO" id="GO:0001006">
    <property type="term" value="F:RNA polymerase III type 3 promoter sequence-specific DNA binding"/>
    <property type="evidence" value="ECO:0007669"/>
    <property type="project" value="TreeGrafter"/>
</dbReference>
<dbReference type="GO" id="GO:0042796">
    <property type="term" value="P:snRNA transcription by RNA polymerase III"/>
    <property type="evidence" value="ECO:0007669"/>
    <property type="project" value="TreeGrafter"/>
</dbReference>
<evidence type="ECO:0000256" key="3">
    <source>
        <dbReference type="ARBA" id="ARBA00023163"/>
    </source>
</evidence>
<dbReference type="Gene3D" id="1.10.10.60">
    <property type="entry name" value="Homeodomain-like"/>
    <property type="match status" value="1"/>
</dbReference>
<dbReference type="CDD" id="cd00167">
    <property type="entry name" value="SANT"/>
    <property type="match status" value="1"/>
</dbReference>
<reference evidence="7" key="1">
    <citation type="submission" date="2021-02" db="EMBL/GenBank/DDBJ databases">
        <authorList>
            <person name="Dougan E. K."/>
            <person name="Rhodes N."/>
            <person name="Thang M."/>
            <person name="Chan C."/>
        </authorList>
    </citation>
    <scope>NUCLEOTIDE SEQUENCE</scope>
</reference>
<feature type="non-terminal residue" evidence="7">
    <location>
        <position position="1"/>
    </location>
</feature>
<evidence type="ECO:0000259" key="5">
    <source>
        <dbReference type="PROSITE" id="PS50090"/>
    </source>
</evidence>
<dbReference type="GO" id="GO:0000978">
    <property type="term" value="F:RNA polymerase II cis-regulatory region sequence-specific DNA binding"/>
    <property type="evidence" value="ECO:0007669"/>
    <property type="project" value="TreeGrafter"/>
</dbReference>
<dbReference type="SUPFAM" id="SSF46689">
    <property type="entry name" value="Homeodomain-like"/>
    <property type="match status" value="1"/>
</dbReference>